<comment type="pathway">
    <text evidence="3 7">Carbohydrate degradation; pentose phosphate pathway; D-ribulose 5-phosphate from D-glucose 6-phosphate (oxidative stage): step 2/3.</text>
</comment>
<evidence type="ECO:0000259" key="8">
    <source>
        <dbReference type="Pfam" id="PF01182"/>
    </source>
</evidence>
<dbReference type="CDD" id="cd01400">
    <property type="entry name" value="6PGL"/>
    <property type="match status" value="1"/>
</dbReference>
<sequence length="224" mass="23700">MIEVAFQSYPDRETLMRSLAELVADQLRAAHATKETATLAVPGGTTPGPFLSALSEADLPWQGIRVLPTDERRVSEFSERSNHRLIADTLIQNRAAKADLVSLHEPLIGSLEKRVEAVLPIDVLVLGMGDDMHTASLFPGAPELGAALAPGAPAVLEITPPSQPEARLTLTAPVLRAADVIHVLITGPDKLAAFEKARAGGPEAEAPIRAVLTAPAPVTVHYAE</sequence>
<dbReference type="AlphaFoldDB" id="A0A840SS34"/>
<evidence type="ECO:0000313" key="10">
    <source>
        <dbReference type="Proteomes" id="UP000549457"/>
    </source>
</evidence>
<organism evidence="9 10">
    <name type="scientific">Amaricoccus macauensis</name>
    <dbReference type="NCBI Taxonomy" id="57001"/>
    <lineage>
        <taxon>Bacteria</taxon>
        <taxon>Pseudomonadati</taxon>
        <taxon>Pseudomonadota</taxon>
        <taxon>Alphaproteobacteria</taxon>
        <taxon>Rhodobacterales</taxon>
        <taxon>Paracoccaceae</taxon>
        <taxon>Amaricoccus</taxon>
    </lineage>
</organism>
<name>A0A840SS34_9RHOB</name>
<dbReference type="Gene3D" id="3.40.50.1360">
    <property type="match status" value="1"/>
</dbReference>
<evidence type="ECO:0000256" key="2">
    <source>
        <dbReference type="ARBA" id="ARBA00002681"/>
    </source>
</evidence>
<dbReference type="UniPathway" id="UPA00115">
    <property type="reaction ID" value="UER00409"/>
</dbReference>
<dbReference type="InterPro" id="IPR005900">
    <property type="entry name" value="6-phosphogluconolactonase_DevB"/>
</dbReference>
<comment type="similarity">
    <text evidence="4 7">Belongs to the glucosamine/galactosamine-6-phosphate isomerase family. 6-phosphogluconolactonase subfamily.</text>
</comment>
<dbReference type="InterPro" id="IPR037171">
    <property type="entry name" value="NagB/RpiA_transferase-like"/>
</dbReference>
<comment type="caution">
    <text evidence="9">The sequence shown here is derived from an EMBL/GenBank/DDBJ whole genome shotgun (WGS) entry which is preliminary data.</text>
</comment>
<evidence type="ECO:0000256" key="4">
    <source>
        <dbReference type="ARBA" id="ARBA00010662"/>
    </source>
</evidence>
<dbReference type="GO" id="GO:0005975">
    <property type="term" value="P:carbohydrate metabolic process"/>
    <property type="evidence" value="ECO:0007669"/>
    <property type="project" value="UniProtKB-UniRule"/>
</dbReference>
<dbReference type="Proteomes" id="UP000549457">
    <property type="component" value="Unassembled WGS sequence"/>
</dbReference>
<dbReference type="RefSeq" id="WP_184149811.1">
    <property type="nucleotide sequence ID" value="NZ_JACHFM010000002.1"/>
</dbReference>
<protein>
    <recommendedName>
        <fullName evidence="6 7">6-phosphogluconolactonase</fullName>
        <shortName evidence="7">6PGL</shortName>
        <ecNumber evidence="5 7">3.1.1.31</ecNumber>
    </recommendedName>
</protein>
<dbReference type="GO" id="GO:0017057">
    <property type="term" value="F:6-phosphogluconolactonase activity"/>
    <property type="evidence" value="ECO:0007669"/>
    <property type="project" value="UniProtKB-UniRule"/>
</dbReference>
<dbReference type="SUPFAM" id="SSF100950">
    <property type="entry name" value="NagB/RpiA/CoA transferase-like"/>
    <property type="match status" value="1"/>
</dbReference>
<dbReference type="PANTHER" id="PTHR11054">
    <property type="entry name" value="6-PHOSPHOGLUCONOLACTONASE"/>
    <property type="match status" value="1"/>
</dbReference>
<dbReference type="EC" id="3.1.1.31" evidence="5 7"/>
<dbReference type="NCBIfam" id="TIGR01198">
    <property type="entry name" value="pgl"/>
    <property type="match status" value="1"/>
</dbReference>
<dbReference type="EMBL" id="JACHFM010000002">
    <property type="protein sequence ID" value="MBB5222646.1"/>
    <property type="molecule type" value="Genomic_DNA"/>
</dbReference>
<comment type="function">
    <text evidence="2 7">Hydrolysis of 6-phosphogluconolactone to 6-phosphogluconate.</text>
</comment>
<evidence type="ECO:0000256" key="6">
    <source>
        <dbReference type="ARBA" id="ARBA00020337"/>
    </source>
</evidence>
<proteinExistence type="inferred from homology"/>
<evidence type="ECO:0000256" key="5">
    <source>
        <dbReference type="ARBA" id="ARBA00013198"/>
    </source>
</evidence>
<keyword evidence="10" id="KW-1185">Reference proteome</keyword>
<keyword evidence="7 9" id="KW-0378">Hydrolase</keyword>
<feature type="domain" description="Glucosamine/galactosamine-6-phosphate isomerase" evidence="8">
    <location>
        <begin position="10"/>
        <end position="212"/>
    </location>
</feature>
<dbReference type="GO" id="GO:0006098">
    <property type="term" value="P:pentose-phosphate shunt"/>
    <property type="evidence" value="ECO:0007669"/>
    <property type="project" value="UniProtKB-UniPathway"/>
</dbReference>
<dbReference type="InterPro" id="IPR039104">
    <property type="entry name" value="6PGL"/>
</dbReference>
<dbReference type="InterPro" id="IPR006148">
    <property type="entry name" value="Glc/Gal-6P_isomerase"/>
</dbReference>
<dbReference type="Pfam" id="PF01182">
    <property type="entry name" value="Glucosamine_iso"/>
    <property type="match status" value="1"/>
</dbReference>
<dbReference type="PANTHER" id="PTHR11054:SF0">
    <property type="entry name" value="6-PHOSPHOGLUCONOLACTONASE"/>
    <property type="match status" value="1"/>
</dbReference>
<evidence type="ECO:0000256" key="3">
    <source>
        <dbReference type="ARBA" id="ARBA00004961"/>
    </source>
</evidence>
<evidence type="ECO:0000256" key="7">
    <source>
        <dbReference type="RuleBase" id="RU365095"/>
    </source>
</evidence>
<evidence type="ECO:0000256" key="1">
    <source>
        <dbReference type="ARBA" id="ARBA00000832"/>
    </source>
</evidence>
<accession>A0A840SS34</accession>
<comment type="catalytic activity">
    <reaction evidence="1 7">
        <text>6-phospho-D-glucono-1,5-lactone + H2O = 6-phospho-D-gluconate + H(+)</text>
        <dbReference type="Rhea" id="RHEA:12556"/>
        <dbReference type="ChEBI" id="CHEBI:15377"/>
        <dbReference type="ChEBI" id="CHEBI:15378"/>
        <dbReference type="ChEBI" id="CHEBI:57955"/>
        <dbReference type="ChEBI" id="CHEBI:58759"/>
        <dbReference type="EC" id="3.1.1.31"/>
    </reaction>
</comment>
<reference evidence="9 10" key="1">
    <citation type="submission" date="2020-08" db="EMBL/GenBank/DDBJ databases">
        <title>Genomic Encyclopedia of Type Strains, Phase IV (KMG-IV): sequencing the most valuable type-strain genomes for metagenomic binning, comparative biology and taxonomic classification.</title>
        <authorList>
            <person name="Goeker M."/>
        </authorList>
    </citation>
    <scope>NUCLEOTIDE SEQUENCE [LARGE SCALE GENOMIC DNA]</scope>
    <source>
        <strain evidence="9 10">DSM 101730</strain>
    </source>
</reference>
<gene>
    <name evidence="7" type="primary">pgl</name>
    <name evidence="9" type="ORF">HNP73_002582</name>
</gene>
<evidence type="ECO:0000313" key="9">
    <source>
        <dbReference type="EMBL" id="MBB5222646.1"/>
    </source>
</evidence>